<dbReference type="GO" id="GO:0030170">
    <property type="term" value="F:pyridoxal phosphate binding"/>
    <property type="evidence" value="ECO:0007669"/>
    <property type="project" value="InterPro"/>
</dbReference>
<dbReference type="GO" id="GO:0005737">
    <property type="term" value="C:cytoplasm"/>
    <property type="evidence" value="ECO:0007669"/>
    <property type="project" value="InterPro"/>
</dbReference>
<proteinExistence type="evidence at transcript level"/>
<dbReference type="PANTHER" id="PTHR14084:SF0">
    <property type="entry name" value="KYNURENINASE"/>
    <property type="match status" value="1"/>
</dbReference>
<accession>A0A0K8R5C6</accession>
<dbReference type="Gene3D" id="3.90.1150.10">
    <property type="entry name" value="Aspartate Aminotransferase, domain 1"/>
    <property type="match status" value="1"/>
</dbReference>
<dbReference type="InterPro" id="IPR015422">
    <property type="entry name" value="PyrdxlP-dep_Trfase_small"/>
</dbReference>
<dbReference type="GO" id="GO:0009435">
    <property type="term" value="P:NAD+ biosynthetic process"/>
    <property type="evidence" value="ECO:0007669"/>
    <property type="project" value="InterPro"/>
</dbReference>
<evidence type="ECO:0000256" key="1">
    <source>
        <dbReference type="ARBA" id="ARBA00022642"/>
    </source>
</evidence>
<name>A0A0K8R5C6_IXORI</name>
<dbReference type="PIRSF" id="PIRSF038800">
    <property type="entry name" value="KYNU"/>
    <property type="match status" value="1"/>
</dbReference>
<dbReference type="GO" id="GO:0019441">
    <property type="term" value="P:L-tryptophan catabolic process to kynurenine"/>
    <property type="evidence" value="ECO:0007669"/>
    <property type="project" value="TreeGrafter"/>
</dbReference>
<dbReference type="NCBIfam" id="TIGR01814">
    <property type="entry name" value="kynureninase"/>
    <property type="match status" value="1"/>
</dbReference>
<dbReference type="GO" id="GO:0030429">
    <property type="term" value="F:kynureninase activity"/>
    <property type="evidence" value="ECO:0007669"/>
    <property type="project" value="InterPro"/>
</dbReference>
<dbReference type="Pfam" id="PF00266">
    <property type="entry name" value="Aminotran_5"/>
    <property type="match status" value="1"/>
</dbReference>
<dbReference type="EMBL" id="GADI01007441">
    <property type="protein sequence ID" value="JAA66367.1"/>
    <property type="molecule type" value="mRNA"/>
</dbReference>
<reference evidence="5" key="1">
    <citation type="submission" date="2012-12" db="EMBL/GenBank/DDBJ databases">
        <title>Identification and characterization of a phenylalanine ammonia-lyase gene family in Isatis indigotica Fort.</title>
        <authorList>
            <person name="Liu Q."/>
            <person name="Chen J."/>
            <person name="Zhou X."/>
            <person name="Di P."/>
            <person name="Xiao Y."/>
            <person name="Xuan H."/>
            <person name="Zhang L."/>
            <person name="Chen W."/>
        </authorList>
    </citation>
    <scope>NUCLEOTIDE SEQUENCE</scope>
    <source>
        <tissue evidence="5">Salivary gland</tissue>
    </source>
</reference>
<keyword evidence="1" id="KW-0662">Pyridine nucleotide biosynthesis</keyword>
<keyword evidence="2 5" id="KW-0378">Hydrolase</keyword>
<evidence type="ECO:0000259" key="4">
    <source>
        <dbReference type="Pfam" id="PF00266"/>
    </source>
</evidence>
<evidence type="ECO:0000256" key="3">
    <source>
        <dbReference type="ARBA" id="ARBA00022898"/>
    </source>
</evidence>
<dbReference type="InterPro" id="IPR000192">
    <property type="entry name" value="Aminotrans_V_dom"/>
</dbReference>
<dbReference type="Pfam" id="PF22580">
    <property type="entry name" value="KYNU_C"/>
    <property type="match status" value="1"/>
</dbReference>
<organism evidence="5">
    <name type="scientific">Ixodes ricinus</name>
    <name type="common">Common tick</name>
    <name type="synonym">Acarus ricinus</name>
    <dbReference type="NCBI Taxonomy" id="34613"/>
    <lineage>
        <taxon>Eukaryota</taxon>
        <taxon>Metazoa</taxon>
        <taxon>Ecdysozoa</taxon>
        <taxon>Arthropoda</taxon>
        <taxon>Chelicerata</taxon>
        <taxon>Arachnida</taxon>
        <taxon>Acari</taxon>
        <taxon>Parasitiformes</taxon>
        <taxon>Ixodida</taxon>
        <taxon>Ixodoidea</taxon>
        <taxon>Ixodidae</taxon>
        <taxon>Ixodinae</taxon>
        <taxon>Ixodes</taxon>
    </lineage>
</organism>
<dbReference type="SUPFAM" id="SSF53383">
    <property type="entry name" value="PLP-dependent transferases"/>
    <property type="match status" value="1"/>
</dbReference>
<keyword evidence="3" id="KW-0663">Pyridoxal phosphate</keyword>
<dbReference type="Gene3D" id="3.40.640.10">
    <property type="entry name" value="Type I PLP-dependent aspartate aminotransferase-like (Major domain)"/>
    <property type="match status" value="1"/>
</dbReference>
<dbReference type="AlphaFoldDB" id="A0A0K8R5C6"/>
<evidence type="ECO:0000313" key="5">
    <source>
        <dbReference type="EMBL" id="JAA66367.1"/>
    </source>
</evidence>
<dbReference type="PANTHER" id="PTHR14084">
    <property type="entry name" value="KYNURENINASE"/>
    <property type="match status" value="1"/>
</dbReference>
<feature type="domain" description="Aminotransferase class V" evidence="4">
    <location>
        <begin position="3"/>
        <end position="178"/>
    </location>
</feature>
<dbReference type="InterPro" id="IPR015424">
    <property type="entry name" value="PyrdxlP-dep_Trfase"/>
</dbReference>
<sequence length="357" mass="40131">MMADLVGAQPEEIVFMNGLTVNLHLLLLTYYKPAGKRCKMVIESDAFPSDMYAAQSQVSFHGLDVESNLILLKPRKGEHLLREEDILELIENEGDTIAILLLPGIQYYTGQRFNVKRLTDAARSKGCLVLWDMAHAVCNGELKLNEWGVDLAVWCTYKYMNSGPGSMGVAFVSNAFRKTNPQLPALRGWWGNHPKTKFVMSPQFDPCPSADVFKLSNSSPLLVGPIMATLEMFKEIKESDRLRKQFLLTGYLEFLLTEELGASHDISDSTRPFHILSPDDPSRRGSQLSIHLATQPHITHQELQRRGVLCDLRMPSVVRLAPAPLYNSFTDVFRCINILKEICSLHLTQGKQCANEP</sequence>
<dbReference type="GO" id="GO:0043420">
    <property type="term" value="P:anthranilate metabolic process"/>
    <property type="evidence" value="ECO:0007669"/>
    <property type="project" value="TreeGrafter"/>
</dbReference>
<protein>
    <submittedName>
        <fullName evidence="5">Putative l-kynurenine hydrolase</fullName>
    </submittedName>
</protein>
<dbReference type="InterPro" id="IPR015421">
    <property type="entry name" value="PyrdxlP-dep_Trfase_major"/>
</dbReference>
<dbReference type="InterPro" id="IPR010111">
    <property type="entry name" value="Kynureninase"/>
</dbReference>
<evidence type="ECO:0000256" key="2">
    <source>
        <dbReference type="ARBA" id="ARBA00022801"/>
    </source>
</evidence>